<dbReference type="Pfam" id="PF05656">
    <property type="entry name" value="DUF805"/>
    <property type="match status" value="1"/>
</dbReference>
<keyword evidence="1" id="KW-1133">Transmembrane helix</keyword>
<reference evidence="3" key="1">
    <citation type="submission" date="2018-08" db="EMBL/GenBank/DDBJ databases">
        <authorList>
            <person name="Kim S.-J."/>
            <person name="Jung G.-Y."/>
        </authorList>
    </citation>
    <scope>NUCLEOTIDE SEQUENCE [LARGE SCALE GENOMIC DNA]</scope>
    <source>
        <strain evidence="3">GY_G</strain>
    </source>
</reference>
<dbReference type="OrthoDB" id="7187019at2"/>
<organism evidence="2 3">
    <name type="scientific">Sphingorhabdus pulchriflava</name>
    <dbReference type="NCBI Taxonomy" id="2292257"/>
    <lineage>
        <taxon>Bacteria</taxon>
        <taxon>Pseudomonadati</taxon>
        <taxon>Pseudomonadota</taxon>
        <taxon>Alphaproteobacteria</taxon>
        <taxon>Sphingomonadales</taxon>
        <taxon>Sphingomonadaceae</taxon>
        <taxon>Sphingorhabdus</taxon>
    </lineage>
</organism>
<dbReference type="EMBL" id="QRGP01000001">
    <property type="protein sequence ID" value="RDV06863.1"/>
    <property type="molecule type" value="Genomic_DNA"/>
</dbReference>
<gene>
    <name evidence="2" type="ORF">DXH95_05560</name>
</gene>
<dbReference type="Proteomes" id="UP000263833">
    <property type="component" value="Unassembled WGS sequence"/>
</dbReference>
<feature type="transmembrane region" description="Helical" evidence="1">
    <location>
        <begin position="114"/>
        <end position="134"/>
    </location>
</feature>
<proteinExistence type="predicted"/>
<dbReference type="GO" id="GO:0005886">
    <property type="term" value="C:plasma membrane"/>
    <property type="evidence" value="ECO:0007669"/>
    <property type="project" value="TreeGrafter"/>
</dbReference>
<keyword evidence="1" id="KW-0472">Membrane</keyword>
<dbReference type="AlphaFoldDB" id="A0A371BHI0"/>
<sequence length="220" mass="24466">MLLHRRACGRAYADRTDILMLRAWVEIKRGLAGLFDFQGRSSRTDFWFYAIFVALIAFGFWSVVMSMELTRTFGDINQYAAQHPDKVTVSAGPGGYSVSIKDGAAGVGPDFGYLLNWISAIAVVSIGLLAAAAVRRLHDTNRTGAWILLPMPFLFGGLWLMALVFQNFNSASEPDFGWFFMGFANNLIYMATLGFVVFLLLRSGTAGENRFGRRDMDEES</sequence>
<dbReference type="InterPro" id="IPR008523">
    <property type="entry name" value="DUF805"/>
</dbReference>
<evidence type="ECO:0000256" key="1">
    <source>
        <dbReference type="SAM" id="Phobius"/>
    </source>
</evidence>
<keyword evidence="3" id="KW-1185">Reference proteome</keyword>
<feature type="transmembrane region" description="Helical" evidence="1">
    <location>
        <begin position="46"/>
        <end position="64"/>
    </location>
</feature>
<feature type="transmembrane region" description="Helical" evidence="1">
    <location>
        <begin position="177"/>
        <end position="201"/>
    </location>
</feature>
<dbReference type="PANTHER" id="PTHR34980:SF2">
    <property type="entry name" value="INNER MEMBRANE PROTEIN YHAH-RELATED"/>
    <property type="match status" value="1"/>
</dbReference>
<protein>
    <submittedName>
        <fullName evidence="2">DUF805 domain-containing protein</fullName>
    </submittedName>
</protein>
<evidence type="ECO:0000313" key="2">
    <source>
        <dbReference type="EMBL" id="RDV06863.1"/>
    </source>
</evidence>
<accession>A0A371BHI0</accession>
<keyword evidence="1" id="KW-0812">Transmembrane</keyword>
<comment type="caution">
    <text evidence="2">The sequence shown here is derived from an EMBL/GenBank/DDBJ whole genome shotgun (WGS) entry which is preliminary data.</text>
</comment>
<evidence type="ECO:0000313" key="3">
    <source>
        <dbReference type="Proteomes" id="UP000263833"/>
    </source>
</evidence>
<name>A0A371BHI0_9SPHN</name>
<feature type="transmembrane region" description="Helical" evidence="1">
    <location>
        <begin position="146"/>
        <end position="165"/>
    </location>
</feature>
<dbReference type="PANTHER" id="PTHR34980">
    <property type="entry name" value="INNER MEMBRANE PROTEIN-RELATED-RELATED"/>
    <property type="match status" value="1"/>
</dbReference>